<feature type="compositionally biased region" description="Low complexity" evidence="1">
    <location>
        <begin position="114"/>
        <end position="134"/>
    </location>
</feature>
<reference evidence="2 3" key="1">
    <citation type="submission" date="2020-05" db="EMBL/GenBank/DDBJ databases">
        <authorList>
            <person name="Whitworth D."/>
        </authorList>
    </citation>
    <scope>NUCLEOTIDE SEQUENCE [LARGE SCALE GENOMIC DNA]</scope>
    <source>
        <strain evidence="2 3">AM005</strain>
    </source>
</reference>
<proteinExistence type="predicted"/>
<feature type="compositionally biased region" description="Pro residues" evidence="1">
    <location>
        <begin position="58"/>
        <end position="74"/>
    </location>
</feature>
<organism evidence="2 3">
    <name type="scientific">Myxococcus xanthus</name>
    <dbReference type="NCBI Taxonomy" id="34"/>
    <lineage>
        <taxon>Bacteria</taxon>
        <taxon>Pseudomonadati</taxon>
        <taxon>Myxococcota</taxon>
        <taxon>Myxococcia</taxon>
        <taxon>Myxococcales</taxon>
        <taxon>Cystobacterineae</taxon>
        <taxon>Myxococcaceae</taxon>
        <taxon>Myxococcus</taxon>
    </lineage>
</organism>
<name>A0A7Y4IKY6_MYXXA</name>
<evidence type="ECO:0000313" key="2">
    <source>
        <dbReference type="EMBL" id="NOJ81084.1"/>
    </source>
</evidence>
<dbReference type="RefSeq" id="WP_171443177.1">
    <property type="nucleotide sequence ID" value="NZ_JABFNS010000209.1"/>
</dbReference>
<evidence type="ECO:0000256" key="1">
    <source>
        <dbReference type="SAM" id="MobiDB-lite"/>
    </source>
</evidence>
<comment type="caution">
    <text evidence="2">The sequence shown here is derived from an EMBL/GenBank/DDBJ whole genome shotgun (WGS) entry which is preliminary data.</text>
</comment>
<sequence>MQNDMKGIIQAAVAEAVEKTMGRQVELLARQLELLGRIAQFLGIESGSAHAASVPKRAPVPPPASKRIPAPAPASTPKRTPSVPVRKYVRPEAAPKPTRAGPAPQKSRGRPRAAGRTAPAAAPNSSPSPEAPVSFSVGQEVRYKQGRGAFNATVKAVDEKAKTVTVARVSDGKQVVRPFDKVTPA</sequence>
<dbReference type="EMBL" id="JABFNT010000075">
    <property type="protein sequence ID" value="NOJ81084.1"/>
    <property type="molecule type" value="Genomic_DNA"/>
</dbReference>
<accession>A0A7Y4IKY6</accession>
<dbReference type="Proteomes" id="UP000533080">
    <property type="component" value="Unassembled WGS sequence"/>
</dbReference>
<feature type="region of interest" description="Disordered" evidence="1">
    <location>
        <begin position="50"/>
        <end position="135"/>
    </location>
</feature>
<dbReference type="AlphaFoldDB" id="A0A7Y4IKY6"/>
<protein>
    <submittedName>
        <fullName evidence="2">PspA</fullName>
    </submittedName>
</protein>
<gene>
    <name evidence="2" type="ORF">HNV28_22625</name>
</gene>
<evidence type="ECO:0000313" key="3">
    <source>
        <dbReference type="Proteomes" id="UP000533080"/>
    </source>
</evidence>